<sequence length="178" mass="19344">MTIALAKRIPIVQGDFAVSDQEGAVISTVLGSCVAACVYDPVARVGGMNHFLLPGNPDRGGSDQSRRYGVFLMEKLLNAMFEKGALRKRIQVKLFGGAQVLDARSDTGRKNAEFATNFVRNEGLELVTTSLGGLQGRRIEFEPYTGKARQKFIGMAVPEVEPKSIKTELESAGDVDFF</sequence>
<evidence type="ECO:0000313" key="4">
    <source>
        <dbReference type="EMBL" id="TCD16240.1"/>
    </source>
</evidence>
<dbReference type="Gene3D" id="3.30.1330.200">
    <property type="match status" value="1"/>
</dbReference>
<comment type="caution">
    <text evidence="4">The sequence shown here is derived from an EMBL/GenBank/DDBJ whole genome shotgun (WGS) entry which is preliminary data.</text>
</comment>
<keyword evidence="5" id="KW-1185">Reference proteome</keyword>
<accession>A0A4R0PI77</accession>
<comment type="function">
    <text evidence="3">Probably deamidates glutamine residues to glutamate on methyl-accepting chemotaxis receptors (MCPs), playing an important role in chemotaxis.</text>
</comment>
<evidence type="ECO:0000256" key="3">
    <source>
        <dbReference type="HAMAP-Rule" id="MF_01440"/>
    </source>
</evidence>
<dbReference type="RefSeq" id="WP_131564933.1">
    <property type="nucleotide sequence ID" value="NZ_JAINFK010000001.1"/>
</dbReference>
<comment type="similarity">
    <text evidence="3">Belongs to the CheD family.</text>
</comment>
<dbReference type="SUPFAM" id="SSF64438">
    <property type="entry name" value="CNF1/YfiH-like putative cysteine hydrolases"/>
    <property type="match status" value="1"/>
</dbReference>
<dbReference type="CDD" id="cd16352">
    <property type="entry name" value="CheD"/>
    <property type="match status" value="1"/>
</dbReference>
<dbReference type="GO" id="GO:0006935">
    <property type="term" value="P:chemotaxis"/>
    <property type="evidence" value="ECO:0007669"/>
    <property type="project" value="UniProtKB-UniRule"/>
</dbReference>
<evidence type="ECO:0000256" key="1">
    <source>
        <dbReference type="ARBA" id="ARBA00022500"/>
    </source>
</evidence>
<gene>
    <name evidence="3" type="primary">cheD</name>
    <name evidence="4" type="ORF">E0D97_02070</name>
</gene>
<dbReference type="EC" id="3.5.1.44" evidence="3"/>
<evidence type="ECO:0000256" key="2">
    <source>
        <dbReference type="ARBA" id="ARBA00022801"/>
    </source>
</evidence>
<dbReference type="InterPro" id="IPR005659">
    <property type="entry name" value="Chemorcpt_Glu_NH3ase_CheD"/>
</dbReference>
<dbReference type="PANTHER" id="PTHR35147">
    <property type="entry name" value="CHEMORECEPTOR GLUTAMINE DEAMIDASE CHED-RELATED"/>
    <property type="match status" value="1"/>
</dbReference>
<protein>
    <recommendedName>
        <fullName evidence="3">Probable chemoreceptor glutamine deamidase CheD</fullName>
        <ecNumber evidence="3">3.5.1.44</ecNumber>
    </recommendedName>
</protein>
<keyword evidence="2 3" id="KW-0378">Hydrolase</keyword>
<dbReference type="EMBL" id="SJST01000001">
    <property type="protein sequence ID" value="TCD16240.1"/>
    <property type="molecule type" value="Genomic_DNA"/>
</dbReference>
<reference evidence="4 5" key="1">
    <citation type="journal article" date="2015" name="Antonie Van Leeuwenhoek">
        <title>Oricola cellulosilytica gen. nov., sp. nov., a cellulose-degrading bacterium of the family Phyllobacteriaceae isolated from surface seashore water, and emended descriptions of Mesorhizobium loti and Phyllobacterium myrsinacearum.</title>
        <authorList>
            <person name="Hameed A."/>
            <person name="Shahina M."/>
            <person name="Lai W.A."/>
            <person name="Lin S.Y."/>
            <person name="Young L.S."/>
            <person name="Liu Y.C."/>
            <person name="Hsu Y.H."/>
            <person name="Young C.C."/>
        </authorList>
    </citation>
    <scope>NUCLEOTIDE SEQUENCE [LARGE SCALE GENOMIC DNA]</scope>
    <source>
        <strain evidence="4 5">KCTC 52183</strain>
    </source>
</reference>
<dbReference type="Proteomes" id="UP000291301">
    <property type="component" value="Unassembled WGS sequence"/>
</dbReference>
<dbReference type="Pfam" id="PF03975">
    <property type="entry name" value="CheD"/>
    <property type="match status" value="1"/>
</dbReference>
<dbReference type="OrthoDB" id="9807202at2"/>
<dbReference type="AlphaFoldDB" id="A0A4R0PI77"/>
<evidence type="ECO:0000313" key="5">
    <source>
        <dbReference type="Proteomes" id="UP000291301"/>
    </source>
</evidence>
<name>A0A4R0PI77_9HYPH</name>
<dbReference type="GO" id="GO:0050568">
    <property type="term" value="F:protein-glutamine glutaminase activity"/>
    <property type="evidence" value="ECO:0007669"/>
    <property type="project" value="UniProtKB-UniRule"/>
</dbReference>
<dbReference type="PROSITE" id="PS51257">
    <property type="entry name" value="PROKAR_LIPOPROTEIN"/>
    <property type="match status" value="1"/>
</dbReference>
<organism evidence="4 5">
    <name type="scientific">Oricola cellulosilytica</name>
    <dbReference type="NCBI Taxonomy" id="1429082"/>
    <lineage>
        <taxon>Bacteria</taxon>
        <taxon>Pseudomonadati</taxon>
        <taxon>Pseudomonadota</taxon>
        <taxon>Alphaproteobacteria</taxon>
        <taxon>Hyphomicrobiales</taxon>
        <taxon>Ahrensiaceae</taxon>
        <taxon>Oricola</taxon>
    </lineage>
</organism>
<comment type="catalytic activity">
    <reaction evidence="3">
        <text>L-glutaminyl-[protein] + H2O = L-glutamyl-[protein] + NH4(+)</text>
        <dbReference type="Rhea" id="RHEA:16441"/>
        <dbReference type="Rhea" id="RHEA-COMP:10207"/>
        <dbReference type="Rhea" id="RHEA-COMP:10208"/>
        <dbReference type="ChEBI" id="CHEBI:15377"/>
        <dbReference type="ChEBI" id="CHEBI:28938"/>
        <dbReference type="ChEBI" id="CHEBI:29973"/>
        <dbReference type="ChEBI" id="CHEBI:30011"/>
        <dbReference type="EC" id="3.5.1.44"/>
    </reaction>
</comment>
<dbReference type="PANTHER" id="PTHR35147:SF3">
    <property type="entry name" value="CHEMORECEPTOR GLUTAMINE DEAMIDASE CHED 1-RELATED"/>
    <property type="match status" value="1"/>
</dbReference>
<keyword evidence="1 3" id="KW-0145">Chemotaxis</keyword>
<dbReference type="HAMAP" id="MF_01440">
    <property type="entry name" value="CheD"/>
    <property type="match status" value="1"/>
</dbReference>
<dbReference type="InterPro" id="IPR038592">
    <property type="entry name" value="CheD-like_sf"/>
</dbReference>
<dbReference type="InterPro" id="IPR011324">
    <property type="entry name" value="Cytotoxic_necrot_fac-like_cat"/>
</dbReference>
<proteinExistence type="inferred from homology"/>